<protein>
    <submittedName>
        <fullName evidence="1">Uncharacterized protein</fullName>
    </submittedName>
</protein>
<evidence type="ECO:0000313" key="1">
    <source>
        <dbReference type="EMBL" id="CAB4028239.1"/>
    </source>
</evidence>
<dbReference type="Proteomes" id="UP001152795">
    <property type="component" value="Unassembled WGS sequence"/>
</dbReference>
<keyword evidence="2" id="KW-1185">Reference proteome</keyword>
<proteinExistence type="predicted"/>
<organism evidence="1 2">
    <name type="scientific">Paramuricea clavata</name>
    <name type="common">Red gorgonian</name>
    <name type="synonym">Violescent sea-whip</name>
    <dbReference type="NCBI Taxonomy" id="317549"/>
    <lineage>
        <taxon>Eukaryota</taxon>
        <taxon>Metazoa</taxon>
        <taxon>Cnidaria</taxon>
        <taxon>Anthozoa</taxon>
        <taxon>Octocorallia</taxon>
        <taxon>Malacalcyonacea</taxon>
        <taxon>Plexauridae</taxon>
        <taxon>Paramuricea</taxon>
    </lineage>
</organism>
<sequence>MRFNTEKCKVLTISRKQHPTRFPYRIYGNELFPCQVEKDLGMLVTSNLKWGPHILKMVAKANKMLGILKRSCFDINHTQVRRTFYLTLVKSQLVYGSEISVPEPQHLTVYSVSSMKDDLKTFWNHSCDGNLCDITMVVGETHIGAHK</sequence>
<name>A0A6S7L6Z4_PARCT</name>
<accession>A0A6S7L6Z4</accession>
<comment type="caution">
    <text evidence="1">The sequence shown here is derived from an EMBL/GenBank/DDBJ whole genome shotgun (WGS) entry which is preliminary data.</text>
</comment>
<reference evidence="1" key="1">
    <citation type="submission" date="2020-04" db="EMBL/GenBank/DDBJ databases">
        <authorList>
            <person name="Alioto T."/>
            <person name="Alioto T."/>
            <person name="Gomez Garrido J."/>
        </authorList>
    </citation>
    <scope>NUCLEOTIDE SEQUENCE</scope>
    <source>
        <strain evidence="1">A484AB</strain>
    </source>
</reference>
<dbReference type="OrthoDB" id="5244787at2759"/>
<dbReference type="AlphaFoldDB" id="A0A6S7L6Z4"/>
<feature type="non-terminal residue" evidence="1">
    <location>
        <position position="1"/>
    </location>
</feature>
<evidence type="ECO:0000313" key="2">
    <source>
        <dbReference type="Proteomes" id="UP001152795"/>
    </source>
</evidence>
<gene>
    <name evidence="1" type="ORF">PACLA_8A010553</name>
</gene>
<dbReference type="EMBL" id="CACRXK020015342">
    <property type="protein sequence ID" value="CAB4028239.1"/>
    <property type="molecule type" value="Genomic_DNA"/>
</dbReference>
<dbReference type="PANTHER" id="PTHR33332">
    <property type="entry name" value="REVERSE TRANSCRIPTASE DOMAIN-CONTAINING PROTEIN"/>
    <property type="match status" value="1"/>
</dbReference>